<dbReference type="AlphaFoldDB" id="A0AAV1SJK7"/>
<evidence type="ECO:0000313" key="1">
    <source>
        <dbReference type="EMBL" id="CAK7350074.1"/>
    </source>
</evidence>
<accession>A0AAV1SJK7</accession>
<name>A0AAV1SJK7_9ROSI</name>
<comment type="caution">
    <text evidence="1">The sequence shown here is derived from an EMBL/GenBank/DDBJ whole genome shotgun (WGS) entry which is preliminary data.</text>
</comment>
<gene>
    <name evidence="1" type="ORF">DCAF_LOCUS22798</name>
</gene>
<protein>
    <submittedName>
        <fullName evidence="1">Uncharacterized protein</fullName>
    </submittedName>
</protein>
<proteinExistence type="predicted"/>
<dbReference type="Proteomes" id="UP001314170">
    <property type="component" value="Unassembled WGS sequence"/>
</dbReference>
<evidence type="ECO:0000313" key="2">
    <source>
        <dbReference type="Proteomes" id="UP001314170"/>
    </source>
</evidence>
<sequence>MRLFNTNSTSTYAINQDPLLHLASYLITLNFSATHKILPLPSRSSYIDFIFQQVPLVQNTIGHAICLDAIAYDFEMVSSSVPSSSTLNDGLPGKQNLCNEMLFKDLTTPEVQEFESYQFLTFFTCSILGPRCYVILK</sequence>
<keyword evidence="2" id="KW-1185">Reference proteome</keyword>
<dbReference type="EMBL" id="CAWUPB010001184">
    <property type="protein sequence ID" value="CAK7350074.1"/>
    <property type="molecule type" value="Genomic_DNA"/>
</dbReference>
<reference evidence="1 2" key="1">
    <citation type="submission" date="2024-01" db="EMBL/GenBank/DDBJ databases">
        <authorList>
            <person name="Waweru B."/>
        </authorList>
    </citation>
    <scope>NUCLEOTIDE SEQUENCE [LARGE SCALE GENOMIC DNA]</scope>
</reference>
<organism evidence="1 2">
    <name type="scientific">Dovyalis caffra</name>
    <dbReference type="NCBI Taxonomy" id="77055"/>
    <lineage>
        <taxon>Eukaryota</taxon>
        <taxon>Viridiplantae</taxon>
        <taxon>Streptophyta</taxon>
        <taxon>Embryophyta</taxon>
        <taxon>Tracheophyta</taxon>
        <taxon>Spermatophyta</taxon>
        <taxon>Magnoliopsida</taxon>
        <taxon>eudicotyledons</taxon>
        <taxon>Gunneridae</taxon>
        <taxon>Pentapetalae</taxon>
        <taxon>rosids</taxon>
        <taxon>fabids</taxon>
        <taxon>Malpighiales</taxon>
        <taxon>Salicaceae</taxon>
        <taxon>Flacourtieae</taxon>
        <taxon>Dovyalis</taxon>
    </lineage>
</organism>